<dbReference type="Proteomes" id="UP000016923">
    <property type="component" value="Unassembled WGS sequence"/>
</dbReference>
<dbReference type="InterPro" id="IPR036477">
    <property type="entry name" value="Formyl_transf_N_sf"/>
</dbReference>
<keyword evidence="4" id="KW-1185">Reference proteome</keyword>
<keyword evidence="3" id="KW-0808">Transferase</keyword>
<dbReference type="Gene3D" id="3.40.50.12230">
    <property type="match status" value="1"/>
</dbReference>
<dbReference type="PANTHER" id="PTHR11138:SF5">
    <property type="entry name" value="METHIONYL-TRNA FORMYLTRANSFERASE, MITOCHONDRIAL"/>
    <property type="match status" value="1"/>
</dbReference>
<dbReference type="InterPro" id="IPR002376">
    <property type="entry name" value="Formyl_transf_N"/>
</dbReference>
<dbReference type="GO" id="GO:0005739">
    <property type="term" value="C:mitochondrion"/>
    <property type="evidence" value="ECO:0007669"/>
    <property type="project" value="TreeGrafter"/>
</dbReference>
<dbReference type="CDD" id="cd08646">
    <property type="entry name" value="FMT_core_Met-tRNA-FMT_N"/>
    <property type="match status" value="1"/>
</dbReference>
<feature type="domain" description="Formyl transferase N-terminal" evidence="2">
    <location>
        <begin position="53"/>
        <end position="205"/>
    </location>
</feature>
<evidence type="ECO:0000259" key="2">
    <source>
        <dbReference type="Pfam" id="PF00551"/>
    </source>
</evidence>
<dbReference type="PANTHER" id="PTHR11138">
    <property type="entry name" value="METHIONYL-TRNA FORMYLTRANSFERASE"/>
    <property type="match status" value="1"/>
</dbReference>
<evidence type="ECO:0000256" key="1">
    <source>
        <dbReference type="ARBA" id="ARBA00012261"/>
    </source>
</evidence>
<dbReference type="STRING" id="1262450.S3BZM0"/>
<name>S3BZM0_OPHP1</name>
<sequence>MPITACRVSSTFDLFITKSWILDTTTTTAAMLTPASNTLGVVSIPPRDPLHILFCGTDDFSCVSLQALYDEMQSPRSSIASVQVLVRPAKPTGRGLKAIVYSPVKELAQRLGLQVHERDTFTGWSPVDIETNKINMVVAVSFGLFVPPRILRSCKYGGLNVHPSLLPDLHGASPIEHAILLGRQSTGVTVQTLHEKTFDGGRRLLAAPSSDSVSCVSIDTEVFTVDRRTTAKKLRERLAPVGARLLVEVIQRGLFLPLPRTGADEQEASSEGAPAPKLSKADREIQFTSTYTTATAVDRQMRALGPVWTHVVGMKKKKQVRKRLILEEMELAALPLLDKAMENTDTEMDTLTFQHGGRDVVLPVVVDGTDLLLPLGGPEGTDNNPNALRLRQVKIEGFQTSPAATALGSFVQKQPASCVSWDVVTRAADK</sequence>
<organism evidence="3 4">
    <name type="scientific">Ophiostoma piceae (strain UAMH 11346)</name>
    <name type="common">Sap stain fungus</name>
    <dbReference type="NCBI Taxonomy" id="1262450"/>
    <lineage>
        <taxon>Eukaryota</taxon>
        <taxon>Fungi</taxon>
        <taxon>Dikarya</taxon>
        <taxon>Ascomycota</taxon>
        <taxon>Pezizomycotina</taxon>
        <taxon>Sordariomycetes</taxon>
        <taxon>Sordariomycetidae</taxon>
        <taxon>Ophiostomatales</taxon>
        <taxon>Ophiostomataceae</taxon>
        <taxon>Ophiostoma</taxon>
    </lineage>
</organism>
<evidence type="ECO:0000313" key="4">
    <source>
        <dbReference type="Proteomes" id="UP000016923"/>
    </source>
</evidence>
<dbReference type="AlphaFoldDB" id="S3BZM0"/>
<dbReference type="SUPFAM" id="SSF53328">
    <property type="entry name" value="Formyltransferase"/>
    <property type="match status" value="1"/>
</dbReference>
<reference evidence="3 4" key="1">
    <citation type="journal article" date="2013" name="BMC Genomics">
        <title>The genome and transcriptome of the pine saprophyte Ophiostoma piceae, and a comparison with the bark beetle-associated pine pathogen Grosmannia clavigera.</title>
        <authorList>
            <person name="Haridas S."/>
            <person name="Wang Y."/>
            <person name="Lim L."/>
            <person name="Massoumi Alamouti S."/>
            <person name="Jackman S."/>
            <person name="Docking R."/>
            <person name="Robertson G."/>
            <person name="Birol I."/>
            <person name="Bohlmann J."/>
            <person name="Breuil C."/>
        </authorList>
    </citation>
    <scope>NUCLEOTIDE SEQUENCE [LARGE SCALE GENOMIC DNA]</scope>
    <source>
        <strain evidence="3 4">UAMH 11346</strain>
    </source>
</reference>
<protein>
    <recommendedName>
        <fullName evidence="1">methionyl-tRNA formyltransferase</fullName>
        <ecNumber evidence="1">2.1.2.9</ecNumber>
    </recommendedName>
</protein>
<dbReference type="HOGENOM" id="CLU_033347_0_2_1"/>
<dbReference type="Pfam" id="PF00551">
    <property type="entry name" value="Formyl_trans_N"/>
    <property type="match status" value="1"/>
</dbReference>
<dbReference type="OrthoDB" id="10268103at2759"/>
<accession>S3BZM0</accession>
<dbReference type="eggNOG" id="KOG3082">
    <property type="taxonomic scope" value="Eukaryota"/>
</dbReference>
<dbReference type="VEuPathDB" id="FungiDB:F503_02806"/>
<dbReference type="EMBL" id="KE148154">
    <property type="protein sequence ID" value="EPE05977.1"/>
    <property type="molecule type" value="Genomic_DNA"/>
</dbReference>
<evidence type="ECO:0000313" key="3">
    <source>
        <dbReference type="EMBL" id="EPE05977.1"/>
    </source>
</evidence>
<dbReference type="GO" id="GO:0004479">
    <property type="term" value="F:methionyl-tRNA formyltransferase activity"/>
    <property type="evidence" value="ECO:0007669"/>
    <property type="project" value="UniProtKB-EC"/>
</dbReference>
<proteinExistence type="predicted"/>
<gene>
    <name evidence="3" type="ORF">F503_02806</name>
</gene>
<dbReference type="InterPro" id="IPR041711">
    <property type="entry name" value="Met-tRNA-FMT_N"/>
</dbReference>
<dbReference type="EC" id="2.1.2.9" evidence="1"/>